<dbReference type="InterPro" id="IPR002110">
    <property type="entry name" value="Ankyrin_rpt"/>
</dbReference>
<dbReference type="HOGENOM" id="CLU_006901_0_0_1"/>
<feature type="repeat" description="ANK" evidence="3">
    <location>
        <begin position="327"/>
        <end position="351"/>
    </location>
</feature>
<dbReference type="GeneID" id="11535649"/>
<feature type="repeat" description="ANK" evidence="3">
    <location>
        <begin position="396"/>
        <end position="428"/>
    </location>
</feature>
<feature type="region of interest" description="Disordered" evidence="4">
    <location>
        <begin position="184"/>
        <end position="203"/>
    </location>
</feature>
<evidence type="ECO:0000256" key="4">
    <source>
        <dbReference type="SAM" id="MobiDB-lite"/>
    </source>
</evidence>
<dbReference type="STRING" id="1071381.G8BV25"/>
<feature type="compositionally biased region" description="Basic and acidic residues" evidence="4">
    <location>
        <begin position="477"/>
        <end position="489"/>
    </location>
</feature>
<feature type="region of interest" description="Disordered" evidence="4">
    <location>
        <begin position="1"/>
        <end position="122"/>
    </location>
</feature>
<dbReference type="eggNOG" id="KOG0504">
    <property type="taxonomic scope" value="Eukaryota"/>
</dbReference>
<evidence type="ECO:0000313" key="6">
    <source>
        <dbReference type="Proteomes" id="UP000005666"/>
    </source>
</evidence>
<evidence type="ECO:0000256" key="2">
    <source>
        <dbReference type="ARBA" id="ARBA00023043"/>
    </source>
</evidence>
<dbReference type="PROSITE" id="PS50088">
    <property type="entry name" value="ANK_REPEAT"/>
    <property type="match status" value="4"/>
</dbReference>
<protein>
    <submittedName>
        <fullName evidence="5">Uncharacterized protein</fullName>
    </submittedName>
</protein>
<dbReference type="PANTHER" id="PTHR24198:SF165">
    <property type="entry name" value="ANKYRIN REPEAT-CONTAINING PROTEIN-RELATED"/>
    <property type="match status" value="1"/>
</dbReference>
<feature type="compositionally biased region" description="Basic and acidic residues" evidence="4">
    <location>
        <begin position="650"/>
        <end position="667"/>
    </location>
</feature>
<feature type="compositionally biased region" description="Basic and acidic residues" evidence="4">
    <location>
        <begin position="36"/>
        <end position="114"/>
    </location>
</feature>
<dbReference type="InterPro" id="IPR036770">
    <property type="entry name" value="Ankyrin_rpt-contain_sf"/>
</dbReference>
<organism evidence="5 6">
    <name type="scientific">Tetrapisispora phaffii (strain ATCC 24235 / CBS 4417 / NBRC 1672 / NRRL Y-8282 / UCD 70-5)</name>
    <name type="common">Yeast</name>
    <name type="synonym">Fabospora phaffii</name>
    <dbReference type="NCBI Taxonomy" id="1071381"/>
    <lineage>
        <taxon>Eukaryota</taxon>
        <taxon>Fungi</taxon>
        <taxon>Dikarya</taxon>
        <taxon>Ascomycota</taxon>
        <taxon>Saccharomycotina</taxon>
        <taxon>Saccharomycetes</taxon>
        <taxon>Saccharomycetales</taxon>
        <taxon>Saccharomycetaceae</taxon>
        <taxon>Tetrapisispora</taxon>
    </lineage>
</organism>
<dbReference type="AlphaFoldDB" id="G8BV25"/>
<dbReference type="SUPFAM" id="SSF48403">
    <property type="entry name" value="Ankyrin repeat"/>
    <property type="match status" value="1"/>
</dbReference>
<keyword evidence="6" id="KW-1185">Reference proteome</keyword>
<dbReference type="KEGG" id="tpf:TPHA_0F01220"/>
<keyword evidence="1" id="KW-0677">Repeat</keyword>
<feature type="compositionally biased region" description="Acidic residues" evidence="4">
    <location>
        <begin position="191"/>
        <end position="203"/>
    </location>
</feature>
<dbReference type="RefSeq" id="XP_003686041.1">
    <property type="nucleotide sequence ID" value="XM_003685993.1"/>
</dbReference>
<evidence type="ECO:0000256" key="3">
    <source>
        <dbReference type="PROSITE-ProRule" id="PRU00023"/>
    </source>
</evidence>
<feature type="region of interest" description="Disordered" evidence="4">
    <location>
        <begin position="210"/>
        <end position="257"/>
    </location>
</feature>
<accession>G8BV25</accession>
<name>G8BV25_TETPH</name>
<feature type="repeat" description="ANK" evidence="3">
    <location>
        <begin position="361"/>
        <end position="393"/>
    </location>
</feature>
<dbReference type="Pfam" id="PF12796">
    <property type="entry name" value="Ank_2"/>
    <property type="match status" value="2"/>
</dbReference>
<sequence>MSDNGNEPPVKKRSLSSYLSNMSSRRQELEQIAIDQKIKEEEDQVRMEKEQQRLEREKLERERLEKERLEKEKLEKERLEKEDLKNEPLEKESREYDKQEHKIYTQEATSDEKLNANITKENLHNDIKTEDKEESPVNINKDNITSDLTDINHYSSINENDTSTNVNLGSILRVDLKNILVEPKKNSFSDSDNDDGDNNDLDDFVVSDDEILSDAPTEPEPLPKAKLTRLVRSDQVSNRKSNSRKKSNENTDSDLSDIEDNKYNVLSSSVFADESFTAKDGIRMIHSSPSKLKREQKFIRTKAEVSSSSTPSLKVRKPKKSIYRDAGGRSKLQIACDKGKFEIVKRLLEEGEIDVNDQDNAGNSSLHEAALNGYIDCVKLLVKYGANVNLISYEMFRDTPLIDAAANGHLDVVKFLLEKGADPTVVNAKGLNAYQSIEEEEDYSSDVINDIMQIKACLMEASDKWDRKKGSMTATPEPDHVKNNEKNNDENIMEDEFHWTNITSKSGREKLLKASRNGNLTYVGLFLENGGRVDFKSFIESIRYGHEDITSLYLAFGAHVNSSLPDGTTPLMAAVGRGHINIVKLLLEAGADKTKKDKKGKTAFYYAINNIHGTPDTNELKLVGSSEELEMFNSGQLKPDVVKYIVDKGDDTKVDNSTRGKHQRSDVEFSESDQDESNRNKKIAKIEVPKTEEQLLEEKAERKRQEEEELRLEKLRVEEERLARKRKEEEEEEDRKRREIEAEEKQKRKEQEEKEERIRKAEEEIRMKKQKEEEEARAEKLKREEEEYRVKMLQQKKKREQELLQKLAEDELKREAEKEKHKLEEDKRIKELELQKERELIKKQEEIEINHRRQVRALYPIGLKLINFQSDGILSISKLANCLPIYYITNVDDGLKYVLNLQMLLVLQDKVFGDVESDINQSSTSIDITNSNKKLQVWNIFSFLFLFGGNNNRKKIDLGSISLNSRIVFEKKEFIKFSLLPLRWIRWEEIDFQKYEGKYESENGKTLTETLEDSMIEIELTGPFITTKEKIADDSAVREATHKHAPLQLNIDEMPTKFQNRNDVASLVSQLTVARPLW</sequence>
<dbReference type="PANTHER" id="PTHR24198">
    <property type="entry name" value="ANKYRIN REPEAT AND PROTEIN KINASE DOMAIN-CONTAINING PROTEIN"/>
    <property type="match status" value="1"/>
</dbReference>
<feature type="compositionally biased region" description="Low complexity" evidence="4">
    <location>
        <begin position="15"/>
        <end position="24"/>
    </location>
</feature>
<gene>
    <name evidence="5" type="primary">TPHA0F01220</name>
    <name evidence="5" type="ordered locus">TPHA_0F01220</name>
</gene>
<dbReference type="PROSITE" id="PS50297">
    <property type="entry name" value="ANK_REP_REGION"/>
    <property type="match status" value="4"/>
</dbReference>
<feature type="region of interest" description="Disordered" evidence="4">
    <location>
        <begin position="722"/>
        <end position="760"/>
    </location>
</feature>
<dbReference type="Gene3D" id="1.25.40.20">
    <property type="entry name" value="Ankyrin repeat-containing domain"/>
    <property type="match status" value="2"/>
</dbReference>
<dbReference type="SMART" id="SM00248">
    <property type="entry name" value="ANK"/>
    <property type="match status" value="6"/>
</dbReference>
<proteinExistence type="predicted"/>
<feature type="region of interest" description="Disordered" evidence="4">
    <location>
        <begin position="468"/>
        <end position="491"/>
    </location>
</feature>
<feature type="region of interest" description="Disordered" evidence="4">
    <location>
        <begin position="650"/>
        <end position="683"/>
    </location>
</feature>
<evidence type="ECO:0000256" key="1">
    <source>
        <dbReference type="ARBA" id="ARBA00022737"/>
    </source>
</evidence>
<dbReference type="EMBL" id="HE612861">
    <property type="protein sequence ID" value="CCE63607.1"/>
    <property type="molecule type" value="Genomic_DNA"/>
</dbReference>
<keyword evidence="2 3" id="KW-0040">ANK repeat</keyword>
<dbReference type="OMA" id="PLHFSGE"/>
<reference evidence="5 6" key="1">
    <citation type="journal article" date="2011" name="Proc. Natl. Acad. Sci. U.S.A.">
        <title>Evolutionary erosion of yeast sex chromosomes by mating-type switching accidents.</title>
        <authorList>
            <person name="Gordon J.L."/>
            <person name="Armisen D."/>
            <person name="Proux-Wera E."/>
            <person name="Oheigeartaigh S.S."/>
            <person name="Byrne K.P."/>
            <person name="Wolfe K.H."/>
        </authorList>
    </citation>
    <scope>NUCLEOTIDE SEQUENCE [LARGE SCALE GENOMIC DNA]</scope>
    <source>
        <strain evidence="6">ATCC 24235 / CBS 4417 / NBRC 1672 / NRRL Y-8282 / UCD 70-5</strain>
    </source>
</reference>
<feature type="repeat" description="ANK" evidence="3">
    <location>
        <begin position="566"/>
        <end position="598"/>
    </location>
</feature>
<dbReference type="OrthoDB" id="194358at2759"/>
<dbReference type="Proteomes" id="UP000005666">
    <property type="component" value="Chromosome 6"/>
</dbReference>
<evidence type="ECO:0000313" key="5">
    <source>
        <dbReference type="EMBL" id="CCE63607.1"/>
    </source>
</evidence>